<proteinExistence type="predicted"/>
<dbReference type="InterPro" id="IPR029055">
    <property type="entry name" value="Ntn_hydrolases_N"/>
</dbReference>
<organism evidence="4 5">
    <name type="scientific">Plakobranchus ocellatus</name>
    <dbReference type="NCBI Taxonomy" id="259542"/>
    <lineage>
        <taxon>Eukaryota</taxon>
        <taxon>Metazoa</taxon>
        <taxon>Spiralia</taxon>
        <taxon>Lophotrochozoa</taxon>
        <taxon>Mollusca</taxon>
        <taxon>Gastropoda</taxon>
        <taxon>Heterobranchia</taxon>
        <taxon>Euthyneura</taxon>
        <taxon>Panpulmonata</taxon>
        <taxon>Sacoglossa</taxon>
        <taxon>Placobranchoidea</taxon>
        <taxon>Plakobranchidae</taxon>
        <taxon>Plakobranchus</taxon>
    </lineage>
</organism>
<dbReference type="AlphaFoldDB" id="A0AAV3YF45"/>
<dbReference type="PANTHER" id="PTHR11907">
    <property type="entry name" value="AMIDOPHOSPHORIBOSYLTRANSFERASE"/>
    <property type="match status" value="1"/>
</dbReference>
<dbReference type="GO" id="GO:0016740">
    <property type="term" value="F:transferase activity"/>
    <property type="evidence" value="ECO:0007669"/>
    <property type="project" value="UniProtKB-KW"/>
</dbReference>
<dbReference type="Pfam" id="PF13522">
    <property type="entry name" value="GATase_6"/>
    <property type="match status" value="1"/>
</dbReference>
<dbReference type="InterPro" id="IPR017932">
    <property type="entry name" value="GATase_2_dom"/>
</dbReference>
<sequence>MASAEVIMPGNNSNTYDMDELNNGGESGMREACGLFGIVATGDWPADINLSHLIHLGLVGLQHRGQESAGIVTTNGGPNDPFVTRKAMGLVNSAFSKDDIATLQGNLGIGHVRYSTCGTSDVTHIQPFVVECLHGLIAVAHNGELVNVKSLKQKLLRHGVGLSTGSDSELITQLLTHMPDCGEPHGANWVGSIYSPPEKVTKVDFTAAARGKFAKFETTPRLFRRCEPLQ</sequence>
<dbReference type="SUPFAM" id="SSF56235">
    <property type="entry name" value="N-terminal nucleophile aminohydrolases (Ntn hydrolases)"/>
    <property type="match status" value="1"/>
</dbReference>
<evidence type="ECO:0000313" key="4">
    <source>
        <dbReference type="EMBL" id="GFN81613.1"/>
    </source>
</evidence>
<evidence type="ECO:0000313" key="5">
    <source>
        <dbReference type="Proteomes" id="UP000735302"/>
    </source>
</evidence>
<accession>A0AAV3YF45</accession>
<dbReference type="EMBL" id="BLXT01000945">
    <property type="protein sequence ID" value="GFN81613.1"/>
    <property type="molecule type" value="Genomic_DNA"/>
</dbReference>
<name>A0AAV3YF45_9GAST</name>
<reference evidence="4 5" key="1">
    <citation type="journal article" date="2021" name="Elife">
        <title>Chloroplast acquisition without the gene transfer in kleptoplastic sea slugs, Plakobranchus ocellatus.</title>
        <authorList>
            <person name="Maeda T."/>
            <person name="Takahashi S."/>
            <person name="Yoshida T."/>
            <person name="Shimamura S."/>
            <person name="Takaki Y."/>
            <person name="Nagai Y."/>
            <person name="Toyoda A."/>
            <person name="Suzuki Y."/>
            <person name="Arimoto A."/>
            <person name="Ishii H."/>
            <person name="Satoh N."/>
            <person name="Nishiyama T."/>
            <person name="Hasebe M."/>
            <person name="Maruyama T."/>
            <person name="Minagawa J."/>
            <person name="Obokata J."/>
            <person name="Shigenobu S."/>
        </authorList>
    </citation>
    <scope>NUCLEOTIDE SEQUENCE [LARGE SCALE GENOMIC DNA]</scope>
</reference>
<evidence type="ECO:0000256" key="2">
    <source>
        <dbReference type="ARBA" id="ARBA00022962"/>
    </source>
</evidence>
<dbReference type="Gene3D" id="3.60.20.10">
    <property type="entry name" value="Glutamine Phosphoribosylpyrophosphate, subunit 1, domain 1"/>
    <property type="match status" value="1"/>
</dbReference>
<dbReference type="Proteomes" id="UP000735302">
    <property type="component" value="Unassembled WGS sequence"/>
</dbReference>
<dbReference type="PROSITE" id="PS51278">
    <property type="entry name" value="GATASE_TYPE_2"/>
    <property type="match status" value="1"/>
</dbReference>
<gene>
    <name evidence="4" type="ORF">PoB_000811900</name>
</gene>
<feature type="domain" description="Glutamine amidotransferase type-2" evidence="3">
    <location>
        <begin position="33"/>
        <end position="230"/>
    </location>
</feature>
<evidence type="ECO:0000259" key="3">
    <source>
        <dbReference type="PROSITE" id="PS51278"/>
    </source>
</evidence>
<keyword evidence="5" id="KW-1185">Reference proteome</keyword>
<keyword evidence="2" id="KW-0315">Glutamine amidotransferase</keyword>
<keyword evidence="1" id="KW-0808">Transferase</keyword>
<protein>
    <submittedName>
        <fullName evidence="4">Amidophosphoribosyltransferase</fullName>
    </submittedName>
</protein>
<evidence type="ECO:0000256" key="1">
    <source>
        <dbReference type="ARBA" id="ARBA00022679"/>
    </source>
</evidence>
<comment type="caution">
    <text evidence="4">The sequence shown here is derived from an EMBL/GenBank/DDBJ whole genome shotgun (WGS) entry which is preliminary data.</text>
</comment>